<dbReference type="Pfam" id="PF10551">
    <property type="entry name" value="MULE"/>
    <property type="match status" value="1"/>
</dbReference>
<evidence type="ECO:0000313" key="2">
    <source>
        <dbReference type="EMBL" id="CAG8840477.1"/>
    </source>
</evidence>
<protein>
    <submittedName>
        <fullName evidence="2">8206_t:CDS:1</fullName>
    </submittedName>
</protein>
<feature type="non-terminal residue" evidence="2">
    <location>
        <position position="347"/>
    </location>
</feature>
<dbReference type="Proteomes" id="UP000789901">
    <property type="component" value="Unassembled WGS sequence"/>
</dbReference>
<feature type="non-terminal residue" evidence="2">
    <location>
        <position position="1"/>
    </location>
</feature>
<feature type="domain" description="MULE transposase" evidence="1">
    <location>
        <begin position="49"/>
        <end position="113"/>
    </location>
</feature>
<dbReference type="InterPro" id="IPR018289">
    <property type="entry name" value="MULE_transposase_dom"/>
</dbReference>
<comment type="caution">
    <text evidence="2">The sequence shown here is derived from an EMBL/GenBank/DDBJ whole genome shotgun (WGS) entry which is preliminary data.</text>
</comment>
<proteinExistence type="predicted"/>
<evidence type="ECO:0000259" key="1">
    <source>
        <dbReference type="Pfam" id="PF10551"/>
    </source>
</evidence>
<reference evidence="2 3" key="1">
    <citation type="submission" date="2021-06" db="EMBL/GenBank/DDBJ databases">
        <authorList>
            <person name="Kallberg Y."/>
            <person name="Tangrot J."/>
            <person name="Rosling A."/>
        </authorList>
    </citation>
    <scope>NUCLEOTIDE SEQUENCE [LARGE SCALE GENOMIC DNA]</scope>
    <source>
        <strain evidence="2 3">120-4 pot B 10/14</strain>
    </source>
</reference>
<dbReference type="EMBL" id="CAJVQB010062966">
    <property type="protein sequence ID" value="CAG8840477.1"/>
    <property type="molecule type" value="Genomic_DNA"/>
</dbReference>
<evidence type="ECO:0000313" key="3">
    <source>
        <dbReference type="Proteomes" id="UP000789901"/>
    </source>
</evidence>
<gene>
    <name evidence="2" type="ORF">GMARGA_LOCUS34935</name>
</gene>
<accession>A0ABN7WV32</accession>
<keyword evidence="3" id="KW-1185">Reference proteome</keyword>
<sequence>KDLANIIQYFRKGDTTDPKKDPENDASNLLKVLRTFKEEDSTWFIADHLLAQALMSNEMTSLYTWVLNNILTAIENLPLSTIFSNCDTELEPAIEVIFLATQYIHCIFHIIQNIKKQLAYFLGSQYIEFLADSLASSSWVFPKLVEYLKSVLTNEIFQIQKAQIDVCFEYNAQPIPFEQVFLYDNADAIDDAACIENYSDKRQIALKSLIKRVDDGNIIELWKVQHMNVNTVSTNCIVLLKDQLHGADLHKVNTLFNSCGILDSFEELPMKDEVQASFSTMDMIRNLRKDNLNNNCKEIEHKISKQQVYSECAALGQKLVALAFEFNLTYIATTLRGLIQQMEQANG</sequence>
<organism evidence="2 3">
    <name type="scientific">Gigaspora margarita</name>
    <dbReference type="NCBI Taxonomy" id="4874"/>
    <lineage>
        <taxon>Eukaryota</taxon>
        <taxon>Fungi</taxon>
        <taxon>Fungi incertae sedis</taxon>
        <taxon>Mucoromycota</taxon>
        <taxon>Glomeromycotina</taxon>
        <taxon>Glomeromycetes</taxon>
        <taxon>Diversisporales</taxon>
        <taxon>Gigasporaceae</taxon>
        <taxon>Gigaspora</taxon>
    </lineage>
</organism>
<name>A0ABN7WV32_GIGMA</name>